<dbReference type="InterPro" id="IPR033892">
    <property type="entry name" value="FNR_bac"/>
</dbReference>
<dbReference type="PANTHER" id="PTHR47878:SF1">
    <property type="entry name" value="FLAVODOXIN_FERREDOXIN--NADP REDUCTASE"/>
    <property type="match status" value="1"/>
</dbReference>
<dbReference type="SUPFAM" id="SSF63380">
    <property type="entry name" value="Riboflavin synthase domain-like"/>
    <property type="match status" value="1"/>
</dbReference>
<dbReference type="STRING" id="152573.SAMN04488051_101233"/>
<dbReference type="InterPro" id="IPR051930">
    <property type="entry name" value="FNR_type-1"/>
</dbReference>
<dbReference type="OrthoDB" id="9784483at2"/>
<dbReference type="Proteomes" id="UP000198773">
    <property type="component" value="Unassembled WGS sequence"/>
</dbReference>
<dbReference type="RefSeq" id="WP_091338183.1">
    <property type="nucleotide sequence ID" value="NZ_FNRM01000001.1"/>
</dbReference>
<keyword evidence="6" id="KW-0274">FAD</keyword>
<keyword evidence="12" id="KW-1185">Reference proteome</keyword>
<feature type="domain" description="FAD-binding FR-type" evidence="10">
    <location>
        <begin position="2"/>
        <end position="101"/>
    </location>
</feature>
<evidence type="ECO:0000256" key="3">
    <source>
        <dbReference type="ARBA" id="ARBA00013223"/>
    </source>
</evidence>
<dbReference type="InterPro" id="IPR039261">
    <property type="entry name" value="FNR_nucleotide-bd"/>
</dbReference>
<evidence type="ECO:0000256" key="4">
    <source>
        <dbReference type="ARBA" id="ARBA00022630"/>
    </source>
</evidence>
<evidence type="ECO:0000256" key="8">
    <source>
        <dbReference type="ARBA" id="ARBA00023002"/>
    </source>
</evidence>
<sequence>MAQWLEAAVAENFAWHPHLCSLRVELPGFDFIAGQFVRLAVETAQGRLQRAYSLVNAPGDTRLDFLLTPVADGKVSPRLHALQAGDRLWVSQPATGFFTLDELPAGETLWLMATGTGIGPYLSMLATDEPWQRFKRIVLVHGVRQVQDLVYRDRIASWQQRYPGQFHYQPVVTRESHPEALQARLPQLIQNRQLQQAAGAQFDLDSQVMLCGNPEMIKAVRAELEILGLRKNLRSSPGHITVEQYWN</sequence>
<evidence type="ECO:0000313" key="12">
    <source>
        <dbReference type="Proteomes" id="UP000198773"/>
    </source>
</evidence>
<evidence type="ECO:0000256" key="5">
    <source>
        <dbReference type="ARBA" id="ARBA00022741"/>
    </source>
</evidence>
<dbReference type="Gene3D" id="3.40.50.80">
    <property type="entry name" value="Nucleotide-binding domain of ferredoxin-NADP reductase (FNR) module"/>
    <property type="match status" value="1"/>
</dbReference>
<dbReference type="GO" id="GO:0004324">
    <property type="term" value="F:ferredoxin-NADP+ reductase activity"/>
    <property type="evidence" value="ECO:0007669"/>
    <property type="project" value="UniProtKB-EC"/>
</dbReference>
<dbReference type="InterPro" id="IPR017927">
    <property type="entry name" value="FAD-bd_FR_type"/>
</dbReference>
<dbReference type="Pfam" id="PF00970">
    <property type="entry name" value="FAD_binding_6"/>
    <property type="match status" value="1"/>
</dbReference>
<dbReference type="PRINTS" id="PR00410">
    <property type="entry name" value="PHEHYDRXLASE"/>
</dbReference>
<keyword evidence="5" id="KW-0547">Nucleotide-binding</keyword>
<evidence type="ECO:0000259" key="10">
    <source>
        <dbReference type="PROSITE" id="PS51384"/>
    </source>
</evidence>
<dbReference type="PRINTS" id="PR00371">
    <property type="entry name" value="FPNCR"/>
</dbReference>
<dbReference type="GO" id="GO:0034599">
    <property type="term" value="P:cellular response to oxidative stress"/>
    <property type="evidence" value="ECO:0007669"/>
    <property type="project" value="TreeGrafter"/>
</dbReference>
<keyword evidence="7" id="KW-0521">NADP</keyword>
<name>A0A1H3XG25_ALKAM</name>
<dbReference type="SUPFAM" id="SSF52343">
    <property type="entry name" value="Ferredoxin reductase-like, C-terminal NADP-linked domain"/>
    <property type="match status" value="1"/>
</dbReference>
<protein>
    <recommendedName>
        <fullName evidence="3">ferredoxin--NADP(+) reductase</fullName>
        <ecNumber evidence="3">1.18.1.2</ecNumber>
    </recommendedName>
</protein>
<dbReference type="PROSITE" id="PS51384">
    <property type="entry name" value="FAD_FR"/>
    <property type="match status" value="1"/>
</dbReference>
<evidence type="ECO:0000313" key="11">
    <source>
        <dbReference type="EMBL" id="SDZ98337.1"/>
    </source>
</evidence>
<dbReference type="InterPro" id="IPR001433">
    <property type="entry name" value="OxRdtase_FAD/NAD-bd"/>
</dbReference>
<gene>
    <name evidence="11" type="ORF">SAMN04488051_101233</name>
</gene>
<comment type="similarity">
    <text evidence="2">Belongs to the ferredoxin--NADP reductase type 1 family.</text>
</comment>
<dbReference type="InterPro" id="IPR017938">
    <property type="entry name" value="Riboflavin_synthase-like_b-brl"/>
</dbReference>
<keyword evidence="8" id="KW-0560">Oxidoreductase</keyword>
<evidence type="ECO:0000256" key="1">
    <source>
        <dbReference type="ARBA" id="ARBA00001974"/>
    </source>
</evidence>
<dbReference type="GO" id="GO:0042167">
    <property type="term" value="P:heme catabolic process"/>
    <property type="evidence" value="ECO:0007669"/>
    <property type="project" value="TreeGrafter"/>
</dbReference>
<dbReference type="InterPro" id="IPR008333">
    <property type="entry name" value="Cbr1-like_FAD-bd_dom"/>
</dbReference>
<accession>A0A1H3XG25</accession>
<dbReference type="Gene3D" id="2.40.30.10">
    <property type="entry name" value="Translation factors"/>
    <property type="match status" value="1"/>
</dbReference>
<keyword evidence="4" id="KW-0285">Flavoprotein</keyword>
<evidence type="ECO:0000256" key="6">
    <source>
        <dbReference type="ARBA" id="ARBA00022827"/>
    </source>
</evidence>
<comment type="cofactor">
    <cofactor evidence="1">
        <name>FAD</name>
        <dbReference type="ChEBI" id="CHEBI:57692"/>
    </cofactor>
</comment>
<dbReference type="EC" id="1.18.1.2" evidence="3"/>
<organism evidence="11 12">
    <name type="scientific">Alkalimonas amylolytica</name>
    <dbReference type="NCBI Taxonomy" id="152573"/>
    <lineage>
        <taxon>Bacteria</taxon>
        <taxon>Pseudomonadati</taxon>
        <taxon>Pseudomonadota</taxon>
        <taxon>Gammaproteobacteria</taxon>
        <taxon>Alkalimonas</taxon>
    </lineage>
</organism>
<evidence type="ECO:0000256" key="7">
    <source>
        <dbReference type="ARBA" id="ARBA00022857"/>
    </source>
</evidence>
<dbReference type="EMBL" id="FNRM01000001">
    <property type="protein sequence ID" value="SDZ98337.1"/>
    <property type="molecule type" value="Genomic_DNA"/>
</dbReference>
<dbReference type="GO" id="GO:0000166">
    <property type="term" value="F:nucleotide binding"/>
    <property type="evidence" value="ECO:0007669"/>
    <property type="project" value="UniProtKB-KW"/>
</dbReference>
<reference evidence="11 12" key="1">
    <citation type="submission" date="2016-10" db="EMBL/GenBank/DDBJ databases">
        <authorList>
            <person name="de Groot N.N."/>
        </authorList>
    </citation>
    <scope>NUCLEOTIDE SEQUENCE [LARGE SCALE GENOMIC DNA]</scope>
    <source>
        <strain evidence="11 12">CGMCC 1.3430</strain>
    </source>
</reference>
<dbReference type="PANTHER" id="PTHR47878">
    <property type="entry name" value="OXIDOREDUCTASE FAD/NAD(P)-BINDING DOMAIN PROTEIN"/>
    <property type="match status" value="1"/>
</dbReference>
<dbReference type="CDD" id="cd06195">
    <property type="entry name" value="FNR1"/>
    <property type="match status" value="1"/>
</dbReference>
<dbReference type="Pfam" id="PF00175">
    <property type="entry name" value="NAD_binding_1"/>
    <property type="match status" value="1"/>
</dbReference>
<dbReference type="InterPro" id="IPR001709">
    <property type="entry name" value="Flavoprot_Pyr_Nucl_cyt_Rdtase"/>
</dbReference>
<proteinExistence type="inferred from homology"/>
<comment type="catalytic activity">
    <reaction evidence="9">
        <text>2 reduced [2Fe-2S]-[ferredoxin] + NADP(+) + H(+) = 2 oxidized [2Fe-2S]-[ferredoxin] + NADPH</text>
        <dbReference type="Rhea" id="RHEA:20125"/>
        <dbReference type="Rhea" id="RHEA-COMP:10000"/>
        <dbReference type="Rhea" id="RHEA-COMP:10001"/>
        <dbReference type="ChEBI" id="CHEBI:15378"/>
        <dbReference type="ChEBI" id="CHEBI:33737"/>
        <dbReference type="ChEBI" id="CHEBI:33738"/>
        <dbReference type="ChEBI" id="CHEBI:57783"/>
        <dbReference type="ChEBI" id="CHEBI:58349"/>
        <dbReference type="EC" id="1.18.1.2"/>
    </reaction>
</comment>
<evidence type="ECO:0000256" key="2">
    <source>
        <dbReference type="ARBA" id="ARBA00008312"/>
    </source>
</evidence>
<evidence type="ECO:0000256" key="9">
    <source>
        <dbReference type="ARBA" id="ARBA00047776"/>
    </source>
</evidence>
<dbReference type="AlphaFoldDB" id="A0A1H3XG25"/>